<evidence type="ECO:0000256" key="4">
    <source>
        <dbReference type="ARBA" id="ARBA00022989"/>
    </source>
</evidence>
<evidence type="ECO:0000256" key="1">
    <source>
        <dbReference type="ARBA" id="ARBA00004651"/>
    </source>
</evidence>
<dbReference type="RefSeq" id="WP_069656321.1">
    <property type="nucleotide sequence ID" value="NZ_MIJF01000013.1"/>
</dbReference>
<evidence type="ECO:0000256" key="6">
    <source>
        <dbReference type="SAM" id="Phobius"/>
    </source>
</evidence>
<dbReference type="AlphaFoldDB" id="A0A1D2YVU2"/>
<comment type="subcellular location">
    <subcellularLocation>
        <location evidence="1">Cell membrane</location>
        <topology evidence="1">Multi-pass membrane protein</topology>
    </subcellularLocation>
</comment>
<dbReference type="EMBL" id="MIJF01000013">
    <property type="protein sequence ID" value="OEF99834.1"/>
    <property type="molecule type" value="Genomic_DNA"/>
</dbReference>
<organism evidence="7 8">
    <name type="scientific">Vulcanibacillus modesticaldus</name>
    <dbReference type="NCBI Taxonomy" id="337097"/>
    <lineage>
        <taxon>Bacteria</taxon>
        <taxon>Bacillati</taxon>
        <taxon>Bacillota</taxon>
        <taxon>Bacilli</taxon>
        <taxon>Bacillales</taxon>
        <taxon>Bacillaceae</taxon>
        <taxon>Vulcanibacillus</taxon>
    </lineage>
</organism>
<dbReference type="InterPro" id="IPR039072">
    <property type="entry name" value="ATP_synth_I_Bacilli"/>
</dbReference>
<evidence type="ECO:0000256" key="2">
    <source>
        <dbReference type="ARBA" id="ARBA00022475"/>
    </source>
</evidence>
<keyword evidence="4 6" id="KW-1133">Transmembrane helix</keyword>
<evidence type="ECO:0008006" key="9">
    <source>
        <dbReference type="Google" id="ProtNLM"/>
    </source>
</evidence>
<name>A0A1D2YVU2_9BACI</name>
<dbReference type="Pfam" id="PF03899">
    <property type="entry name" value="ATP-synt_I"/>
    <property type="match status" value="1"/>
</dbReference>
<dbReference type="InterPro" id="IPR005598">
    <property type="entry name" value="ATP_synth_I"/>
</dbReference>
<reference evidence="7 8" key="1">
    <citation type="submission" date="2016-09" db="EMBL/GenBank/DDBJ databases">
        <title>Draft genome sequence for the type strain of Vulcanibacillus modesticaldus BR, a strictly anaerobic, moderately thermophilic, and nitrate-reducing bacterium from deep sea-hydrothermal vents of the Mid-Atlantic Ridge.</title>
        <authorList>
            <person name="Abin C.A."/>
            <person name="Hollibaugh J.T."/>
        </authorList>
    </citation>
    <scope>NUCLEOTIDE SEQUENCE [LARGE SCALE GENOMIC DNA]</scope>
    <source>
        <strain evidence="7 8">BR</strain>
    </source>
</reference>
<dbReference type="OrthoDB" id="2355635at2"/>
<keyword evidence="8" id="KW-1185">Reference proteome</keyword>
<dbReference type="STRING" id="337097.BHF71_01275"/>
<feature type="transmembrane region" description="Helical" evidence="6">
    <location>
        <begin position="99"/>
        <end position="120"/>
    </location>
</feature>
<gene>
    <name evidence="7" type="ORF">BHF71_01275</name>
</gene>
<keyword evidence="2" id="KW-1003">Cell membrane</keyword>
<evidence type="ECO:0000313" key="7">
    <source>
        <dbReference type="EMBL" id="OEF99834.1"/>
    </source>
</evidence>
<evidence type="ECO:0000313" key="8">
    <source>
        <dbReference type="Proteomes" id="UP000243739"/>
    </source>
</evidence>
<feature type="transmembrane region" description="Helical" evidence="6">
    <location>
        <begin position="12"/>
        <end position="30"/>
    </location>
</feature>
<sequence length="128" mass="14489">MKEYKLQVKRIFFYTVSVFLVMMIGTLTPFSFIFKGLALGTFISLLNVMYTAYKVNKIGELVLVKDANNRRRYISSGMSTRMATSLLAVMVVYKYPQQFNLFSTLIGLFVAQIISVVDGIKTSIKSSL</sequence>
<dbReference type="GO" id="GO:0005886">
    <property type="term" value="C:plasma membrane"/>
    <property type="evidence" value="ECO:0007669"/>
    <property type="project" value="UniProtKB-SubCell"/>
</dbReference>
<protein>
    <recommendedName>
        <fullName evidence="9">ATP synthase subunit I</fullName>
    </recommendedName>
</protein>
<comment type="caution">
    <text evidence="7">The sequence shown here is derived from an EMBL/GenBank/DDBJ whole genome shotgun (WGS) entry which is preliminary data.</text>
</comment>
<keyword evidence="5 6" id="KW-0472">Membrane</keyword>
<keyword evidence="3 6" id="KW-0812">Transmembrane</keyword>
<proteinExistence type="predicted"/>
<accession>A0A1D2YVU2</accession>
<evidence type="ECO:0000256" key="3">
    <source>
        <dbReference type="ARBA" id="ARBA00022692"/>
    </source>
</evidence>
<dbReference type="Proteomes" id="UP000243739">
    <property type="component" value="Unassembled WGS sequence"/>
</dbReference>
<dbReference type="PANTHER" id="PTHR40035">
    <property type="entry name" value="ATP SYNTHASE PROTEIN I"/>
    <property type="match status" value="1"/>
</dbReference>
<evidence type="ECO:0000256" key="5">
    <source>
        <dbReference type="ARBA" id="ARBA00023136"/>
    </source>
</evidence>
<dbReference type="PANTHER" id="PTHR40035:SF1">
    <property type="entry name" value="ATP SYNTHASE PROTEIN I"/>
    <property type="match status" value="1"/>
</dbReference>